<protein>
    <recommendedName>
        <fullName evidence="1">HVA22-like protein</fullName>
    </recommendedName>
</protein>
<dbReference type="GeneID" id="104589804"/>
<feature type="compositionally biased region" description="Polar residues" evidence="2">
    <location>
        <begin position="208"/>
        <end position="227"/>
    </location>
</feature>
<comment type="subcellular location">
    <subcellularLocation>
        <location evidence="1">Membrane</location>
        <topology evidence="1">Multi-pass membrane protein</topology>
    </subcellularLocation>
</comment>
<evidence type="ECO:0000313" key="4">
    <source>
        <dbReference type="RefSeq" id="XP_010246545.1"/>
    </source>
</evidence>
<accession>A0A1U7Z0N2</accession>
<dbReference type="Proteomes" id="UP000189703">
    <property type="component" value="Unplaced"/>
</dbReference>
<feature type="region of interest" description="Disordered" evidence="2">
    <location>
        <begin position="149"/>
        <end position="239"/>
    </location>
</feature>
<reference evidence="4" key="1">
    <citation type="submission" date="2025-08" db="UniProtKB">
        <authorList>
            <consortium name="RefSeq"/>
        </authorList>
    </citation>
    <scope>IDENTIFICATION</scope>
</reference>
<name>A0A1U7Z0N2_NELNU</name>
<sequence>MLGEVINRSLMMLLGYVYPAFECFKTMERNRVEIDQLRFWCQYWVIVALLTALERVGDVFISWLPMYGEMKLAFIIYLWYPRTMGTSYVYETFLRPFMTRYEPDLDQNMGELRRRAWNLAVMHWHNVANFGETTFAQFLQYLTSKAKGSEAPKIDPQYPSAPPLNSMPSAPPLSSMASSHRPPLRQPGRNRSPSTSPPPAYRAWFPQMGSNTSSESGYRQDATTIHQTAMDETLRRRPR</sequence>
<evidence type="ECO:0000256" key="1">
    <source>
        <dbReference type="RuleBase" id="RU362006"/>
    </source>
</evidence>
<dbReference type="PANTHER" id="PTHR12300">
    <property type="entry name" value="HVA22-LIKE PROTEINS"/>
    <property type="match status" value="1"/>
</dbReference>
<gene>
    <name evidence="4" type="primary">LOC104589804</name>
</gene>
<proteinExistence type="inferred from homology"/>
<feature type="compositionally biased region" description="Low complexity" evidence="2">
    <location>
        <begin position="163"/>
        <end position="179"/>
    </location>
</feature>
<dbReference type="OMA" id="VFMAWLP"/>
<dbReference type="AlphaFoldDB" id="A0A1U7Z0N2"/>
<evidence type="ECO:0000313" key="3">
    <source>
        <dbReference type="Proteomes" id="UP000189703"/>
    </source>
</evidence>
<comment type="similarity">
    <text evidence="1">Belongs to the DP1 family.</text>
</comment>
<evidence type="ECO:0000256" key="2">
    <source>
        <dbReference type="SAM" id="MobiDB-lite"/>
    </source>
</evidence>
<dbReference type="Pfam" id="PF03134">
    <property type="entry name" value="TB2_DP1_HVA22"/>
    <property type="match status" value="1"/>
</dbReference>
<keyword evidence="3" id="KW-1185">Reference proteome</keyword>
<organism evidence="3 4">
    <name type="scientific">Nelumbo nucifera</name>
    <name type="common">Sacred lotus</name>
    <dbReference type="NCBI Taxonomy" id="4432"/>
    <lineage>
        <taxon>Eukaryota</taxon>
        <taxon>Viridiplantae</taxon>
        <taxon>Streptophyta</taxon>
        <taxon>Embryophyta</taxon>
        <taxon>Tracheophyta</taxon>
        <taxon>Spermatophyta</taxon>
        <taxon>Magnoliopsida</taxon>
        <taxon>Proteales</taxon>
        <taxon>Nelumbonaceae</taxon>
        <taxon>Nelumbo</taxon>
    </lineage>
</organism>
<dbReference type="PANTHER" id="PTHR12300:SF162">
    <property type="entry name" value="HVA22-LIKE PROTEIN J"/>
    <property type="match status" value="1"/>
</dbReference>
<dbReference type="KEGG" id="nnu:104589804"/>
<dbReference type="eggNOG" id="KOG1726">
    <property type="taxonomic scope" value="Eukaryota"/>
</dbReference>
<dbReference type="OrthoDB" id="434647at2759"/>
<dbReference type="RefSeq" id="XP_010246545.1">
    <property type="nucleotide sequence ID" value="XM_010248243.2"/>
</dbReference>
<dbReference type="InterPro" id="IPR004345">
    <property type="entry name" value="TB2_DP1_HVA22"/>
</dbReference>
<dbReference type="GO" id="GO:0016020">
    <property type="term" value="C:membrane"/>
    <property type="evidence" value="ECO:0007669"/>
    <property type="project" value="UniProtKB-SubCell"/>
</dbReference>